<dbReference type="Pfam" id="PF09995">
    <property type="entry name" value="MPAB_Lcp_cat"/>
    <property type="match status" value="1"/>
</dbReference>
<dbReference type="PANTHER" id="PTHR36124:SF1">
    <property type="entry name" value="ER-BOUND OXYGENASE MPAB_MPAB'_RUBBER OXYGENASE CATALYTIC DOMAIN-CONTAINING PROTEIN"/>
    <property type="match status" value="1"/>
</dbReference>
<proteinExistence type="predicted"/>
<dbReference type="InterPro" id="IPR046366">
    <property type="entry name" value="MPAB"/>
</dbReference>
<sequence length="393" mass="44950">MHTPILIFTLFVYLCVARALRWRRYDALHAKYHAKLESKRLTPDEAQEVVQLSSMYDMPGLMAASLGFSIFKTIGIPSISKLIHDIGAHRHIPKQLTDVRTLADGSNWMLCPLSGPATKADSREIKDPRAALAIARTNWIHAKYKIANEDFLYGLGLMIFDPISWATRYGWRELSPLEKYATFVYWAEVGRKLNFRDIPESLEEFKEWMQVYEEQHMLPAETNQEVGRSLMDELLFGVPNIFGLRSFFEGIAVSMLDERVRGAVMLPEPPIYAGYLMSISLRVVAFTQRYLLLPRRKPSASIQVELPQSAPTMFSMTSTSEPWYKPRRGGLSGIVDQLSVWMGWSTGVPGTNYKEGGYRIQELGPKRYEKEGHEKVFKMAEELQGFPIAEVWK</sequence>
<dbReference type="AlphaFoldDB" id="A0AAD7BLU3"/>
<organism evidence="3 4">
    <name type="scientific">Roridomyces roridus</name>
    <dbReference type="NCBI Taxonomy" id="1738132"/>
    <lineage>
        <taxon>Eukaryota</taxon>
        <taxon>Fungi</taxon>
        <taxon>Dikarya</taxon>
        <taxon>Basidiomycota</taxon>
        <taxon>Agaricomycotina</taxon>
        <taxon>Agaricomycetes</taxon>
        <taxon>Agaricomycetidae</taxon>
        <taxon>Agaricales</taxon>
        <taxon>Marasmiineae</taxon>
        <taxon>Mycenaceae</taxon>
        <taxon>Roridomyces</taxon>
    </lineage>
</organism>
<keyword evidence="4" id="KW-1185">Reference proteome</keyword>
<evidence type="ECO:0000313" key="3">
    <source>
        <dbReference type="EMBL" id="KAJ7624497.1"/>
    </source>
</evidence>
<dbReference type="EMBL" id="JARKIF010000013">
    <property type="protein sequence ID" value="KAJ7624497.1"/>
    <property type="molecule type" value="Genomic_DNA"/>
</dbReference>
<dbReference type="InterPro" id="IPR018713">
    <property type="entry name" value="MPAB/Lcp_cat_dom"/>
</dbReference>
<accession>A0AAD7BLU3</accession>
<name>A0AAD7BLU3_9AGAR</name>
<evidence type="ECO:0000313" key="4">
    <source>
        <dbReference type="Proteomes" id="UP001221142"/>
    </source>
</evidence>
<reference evidence="3" key="1">
    <citation type="submission" date="2023-03" db="EMBL/GenBank/DDBJ databases">
        <title>Massive genome expansion in bonnet fungi (Mycena s.s.) driven by repeated elements and novel gene families across ecological guilds.</title>
        <authorList>
            <consortium name="Lawrence Berkeley National Laboratory"/>
            <person name="Harder C.B."/>
            <person name="Miyauchi S."/>
            <person name="Viragh M."/>
            <person name="Kuo A."/>
            <person name="Thoen E."/>
            <person name="Andreopoulos B."/>
            <person name="Lu D."/>
            <person name="Skrede I."/>
            <person name="Drula E."/>
            <person name="Henrissat B."/>
            <person name="Morin E."/>
            <person name="Kohler A."/>
            <person name="Barry K."/>
            <person name="LaButti K."/>
            <person name="Morin E."/>
            <person name="Salamov A."/>
            <person name="Lipzen A."/>
            <person name="Mereny Z."/>
            <person name="Hegedus B."/>
            <person name="Baldrian P."/>
            <person name="Stursova M."/>
            <person name="Weitz H."/>
            <person name="Taylor A."/>
            <person name="Grigoriev I.V."/>
            <person name="Nagy L.G."/>
            <person name="Martin F."/>
            <person name="Kauserud H."/>
        </authorList>
    </citation>
    <scope>NUCLEOTIDE SEQUENCE</scope>
    <source>
        <strain evidence="3">9284</strain>
    </source>
</reference>
<evidence type="ECO:0000256" key="1">
    <source>
        <dbReference type="SAM" id="SignalP"/>
    </source>
</evidence>
<dbReference type="GO" id="GO:0016491">
    <property type="term" value="F:oxidoreductase activity"/>
    <property type="evidence" value="ECO:0007669"/>
    <property type="project" value="InterPro"/>
</dbReference>
<keyword evidence="1" id="KW-0732">Signal</keyword>
<protein>
    <recommendedName>
        <fullName evidence="2">ER-bound oxygenase mpaB/mpaB'/Rubber oxygenase catalytic domain-containing protein</fullName>
    </recommendedName>
</protein>
<evidence type="ECO:0000259" key="2">
    <source>
        <dbReference type="Pfam" id="PF09995"/>
    </source>
</evidence>
<feature type="signal peptide" evidence="1">
    <location>
        <begin position="1"/>
        <end position="19"/>
    </location>
</feature>
<feature type="domain" description="ER-bound oxygenase mpaB/mpaB'/Rubber oxygenase catalytic" evidence="2">
    <location>
        <begin position="162"/>
        <end position="269"/>
    </location>
</feature>
<dbReference type="Proteomes" id="UP001221142">
    <property type="component" value="Unassembled WGS sequence"/>
</dbReference>
<comment type="caution">
    <text evidence="3">The sequence shown here is derived from an EMBL/GenBank/DDBJ whole genome shotgun (WGS) entry which is preliminary data.</text>
</comment>
<gene>
    <name evidence="3" type="ORF">FB45DRAFT_751411</name>
</gene>
<feature type="chain" id="PRO_5042176236" description="ER-bound oxygenase mpaB/mpaB'/Rubber oxygenase catalytic domain-containing protein" evidence="1">
    <location>
        <begin position="20"/>
        <end position="393"/>
    </location>
</feature>
<dbReference type="PANTHER" id="PTHR36124">
    <property type="match status" value="1"/>
</dbReference>